<feature type="domain" description="MH1" evidence="7">
    <location>
        <begin position="1"/>
        <end position="64"/>
    </location>
</feature>
<dbReference type="InterPro" id="IPR013019">
    <property type="entry name" value="MAD_homology_MH1"/>
</dbReference>
<dbReference type="GO" id="GO:0005737">
    <property type="term" value="C:cytoplasm"/>
    <property type="evidence" value="ECO:0007669"/>
    <property type="project" value="UniProtKB-SubCell"/>
</dbReference>
<dbReference type="InterPro" id="IPR036578">
    <property type="entry name" value="SMAD_MH1_sf"/>
</dbReference>
<dbReference type="PROSITE" id="PS51075">
    <property type="entry name" value="MH1"/>
    <property type="match status" value="1"/>
</dbReference>
<evidence type="ECO:0000256" key="2">
    <source>
        <dbReference type="ARBA" id="ARBA00004496"/>
    </source>
</evidence>
<evidence type="ECO:0000256" key="6">
    <source>
        <dbReference type="ARBA" id="ARBA00023242"/>
    </source>
</evidence>
<evidence type="ECO:0000256" key="3">
    <source>
        <dbReference type="ARBA" id="ARBA00022490"/>
    </source>
</evidence>
<protein>
    <recommendedName>
        <fullName evidence="7">MH1 domain-containing protein</fullName>
    </recommendedName>
</protein>
<dbReference type="SMART" id="SM00523">
    <property type="entry name" value="DWA"/>
    <property type="match status" value="1"/>
</dbReference>
<reference evidence="8 9" key="1">
    <citation type="submission" date="2024-05" db="EMBL/GenBank/DDBJ databases">
        <title>Genome sequencing and assembly of Indian major carp, Cirrhinus mrigala (Hamilton, 1822).</title>
        <authorList>
            <person name="Mohindra V."/>
            <person name="Chowdhury L.M."/>
            <person name="Lal K."/>
            <person name="Jena J.K."/>
        </authorList>
    </citation>
    <scope>NUCLEOTIDE SEQUENCE [LARGE SCALE GENOMIC DNA]</scope>
    <source>
        <strain evidence="8">CM1030</strain>
        <tissue evidence="8">Blood</tissue>
    </source>
</reference>
<dbReference type="Pfam" id="PF03165">
    <property type="entry name" value="MH1"/>
    <property type="match status" value="1"/>
</dbReference>
<evidence type="ECO:0000256" key="4">
    <source>
        <dbReference type="ARBA" id="ARBA00023015"/>
    </source>
</evidence>
<dbReference type="PANTHER" id="PTHR13703">
    <property type="entry name" value="SMAD"/>
    <property type="match status" value="1"/>
</dbReference>
<keyword evidence="4" id="KW-0805">Transcription regulation</keyword>
<dbReference type="Gene3D" id="3.90.520.10">
    <property type="entry name" value="SMAD MH1 domain"/>
    <property type="match status" value="1"/>
</dbReference>
<comment type="subcellular location">
    <subcellularLocation>
        <location evidence="2">Cytoplasm</location>
    </subcellularLocation>
    <subcellularLocation>
        <location evidence="1">Nucleus</location>
    </subcellularLocation>
</comment>
<feature type="non-terminal residue" evidence="8">
    <location>
        <position position="1"/>
    </location>
</feature>
<keyword evidence="3" id="KW-0963">Cytoplasm</keyword>
<dbReference type="AlphaFoldDB" id="A0ABD0P2I6"/>
<keyword evidence="6" id="KW-0539">Nucleus</keyword>
<dbReference type="GO" id="GO:0005634">
    <property type="term" value="C:nucleus"/>
    <property type="evidence" value="ECO:0007669"/>
    <property type="project" value="UniProtKB-SubCell"/>
</dbReference>
<dbReference type="EMBL" id="JAMKFB020000018">
    <property type="protein sequence ID" value="KAL0168015.1"/>
    <property type="molecule type" value="Genomic_DNA"/>
</dbReference>
<sequence length="64" mass="7742">SLDGRLQVSHRKGLPHVIYCRLWRWPDLQSHHELRAVDLCEFAFHMKKDEVCVNPYHYQRVETP</sequence>
<evidence type="ECO:0000313" key="9">
    <source>
        <dbReference type="Proteomes" id="UP001529510"/>
    </source>
</evidence>
<evidence type="ECO:0000256" key="1">
    <source>
        <dbReference type="ARBA" id="ARBA00004123"/>
    </source>
</evidence>
<keyword evidence="5" id="KW-0804">Transcription</keyword>
<feature type="non-terminal residue" evidence="8">
    <location>
        <position position="64"/>
    </location>
</feature>
<evidence type="ECO:0000256" key="5">
    <source>
        <dbReference type="ARBA" id="ARBA00023163"/>
    </source>
</evidence>
<dbReference type="SUPFAM" id="SSF56366">
    <property type="entry name" value="SMAD MH1 domain"/>
    <property type="match status" value="1"/>
</dbReference>
<gene>
    <name evidence="8" type="ORF">M9458_036237</name>
</gene>
<comment type="caution">
    <text evidence="8">The sequence shown here is derived from an EMBL/GenBank/DDBJ whole genome shotgun (WGS) entry which is preliminary data.</text>
</comment>
<dbReference type="InterPro" id="IPR003619">
    <property type="entry name" value="MAD_homology1_Dwarfin-type"/>
</dbReference>
<dbReference type="PANTHER" id="PTHR13703:SF53">
    <property type="entry name" value="MOTHERS AGAINST DECAPENTAPLEGIC HOMOLOG 3"/>
    <property type="match status" value="1"/>
</dbReference>
<evidence type="ECO:0000313" key="8">
    <source>
        <dbReference type="EMBL" id="KAL0168015.1"/>
    </source>
</evidence>
<dbReference type="Proteomes" id="UP001529510">
    <property type="component" value="Unassembled WGS sequence"/>
</dbReference>
<proteinExistence type="predicted"/>
<organism evidence="8 9">
    <name type="scientific">Cirrhinus mrigala</name>
    <name type="common">Mrigala</name>
    <dbReference type="NCBI Taxonomy" id="683832"/>
    <lineage>
        <taxon>Eukaryota</taxon>
        <taxon>Metazoa</taxon>
        <taxon>Chordata</taxon>
        <taxon>Craniata</taxon>
        <taxon>Vertebrata</taxon>
        <taxon>Euteleostomi</taxon>
        <taxon>Actinopterygii</taxon>
        <taxon>Neopterygii</taxon>
        <taxon>Teleostei</taxon>
        <taxon>Ostariophysi</taxon>
        <taxon>Cypriniformes</taxon>
        <taxon>Cyprinidae</taxon>
        <taxon>Labeoninae</taxon>
        <taxon>Labeonini</taxon>
        <taxon>Cirrhinus</taxon>
    </lineage>
</organism>
<name>A0ABD0P2I6_CIRMR</name>
<accession>A0ABD0P2I6</accession>
<evidence type="ECO:0000259" key="7">
    <source>
        <dbReference type="PROSITE" id="PS51075"/>
    </source>
</evidence>
<dbReference type="InterPro" id="IPR013790">
    <property type="entry name" value="Dwarfin"/>
</dbReference>
<keyword evidence="9" id="KW-1185">Reference proteome</keyword>